<proteinExistence type="predicted"/>
<dbReference type="GeneID" id="34686954"/>
<dbReference type="PROSITE" id="PS00191">
    <property type="entry name" value="CYTOCHROME_B5_1"/>
    <property type="match status" value="1"/>
</dbReference>
<dbReference type="GO" id="GO:0004460">
    <property type="term" value="F:L-lactate dehydrogenase (cytochrome) activity"/>
    <property type="evidence" value="ECO:0007669"/>
    <property type="project" value="TreeGrafter"/>
</dbReference>
<dbReference type="Proteomes" id="UP000054304">
    <property type="component" value="Unassembled WGS sequence"/>
</dbReference>
<evidence type="ECO:0000313" key="10">
    <source>
        <dbReference type="Proteomes" id="UP000054304"/>
    </source>
</evidence>
<dbReference type="HOGENOM" id="CLU_020639_1_1_1"/>
<dbReference type="InterPro" id="IPR036400">
    <property type="entry name" value="Cyt_B5-like_heme/steroid_sf"/>
</dbReference>
<dbReference type="OrthoDB" id="1925334at2759"/>
<gene>
    <name evidence="9" type="ORF">LALA0_S08e02696g</name>
</gene>
<evidence type="ECO:0000256" key="3">
    <source>
        <dbReference type="ARBA" id="ARBA00022723"/>
    </source>
</evidence>
<dbReference type="RefSeq" id="XP_022629665.1">
    <property type="nucleotide sequence ID" value="XM_022771046.1"/>
</dbReference>
<evidence type="ECO:0000256" key="1">
    <source>
        <dbReference type="ARBA" id="ARBA00001917"/>
    </source>
</evidence>
<feature type="compositionally biased region" description="Polar residues" evidence="6">
    <location>
        <begin position="29"/>
        <end position="47"/>
    </location>
</feature>
<dbReference type="SUPFAM" id="SSF55856">
    <property type="entry name" value="Cytochrome b5-like heme/steroid binding domain"/>
    <property type="match status" value="1"/>
</dbReference>
<dbReference type="InterPro" id="IPR001199">
    <property type="entry name" value="Cyt_B5-like_heme/steroid-bd"/>
</dbReference>
<accession>A0A0C7MU76</accession>
<dbReference type="Gene3D" id="3.10.120.10">
    <property type="entry name" value="Cytochrome b5-like heme/steroid binding domain"/>
    <property type="match status" value="1"/>
</dbReference>
<name>A0A0C7MU76_9SACH</name>
<keyword evidence="2" id="KW-0349">Heme</keyword>
<dbReference type="EMBL" id="LN736367">
    <property type="protein sequence ID" value="CEP63448.1"/>
    <property type="molecule type" value="Genomic_DNA"/>
</dbReference>
<feature type="domain" description="FMN hydroxy acid dehydrogenase" evidence="8">
    <location>
        <begin position="179"/>
        <end position="534"/>
    </location>
</feature>
<keyword evidence="5" id="KW-0408">Iron</keyword>
<dbReference type="SMART" id="SM01117">
    <property type="entry name" value="Cyt-b5"/>
    <property type="match status" value="1"/>
</dbReference>
<evidence type="ECO:0000256" key="2">
    <source>
        <dbReference type="ARBA" id="ARBA00022617"/>
    </source>
</evidence>
<evidence type="ECO:0000256" key="4">
    <source>
        <dbReference type="ARBA" id="ARBA00023002"/>
    </source>
</evidence>
<dbReference type="InterPro" id="IPR037396">
    <property type="entry name" value="FMN_HAD"/>
</dbReference>
<dbReference type="SUPFAM" id="SSF51395">
    <property type="entry name" value="FMN-linked oxidoreductases"/>
    <property type="match status" value="1"/>
</dbReference>
<feature type="domain" description="Cytochrome b5 heme-binding" evidence="7">
    <location>
        <begin position="80"/>
        <end position="157"/>
    </location>
</feature>
<dbReference type="Gene3D" id="3.20.20.70">
    <property type="entry name" value="Aldolase class I"/>
    <property type="match status" value="1"/>
</dbReference>
<evidence type="ECO:0000256" key="6">
    <source>
        <dbReference type="SAM" id="MobiDB-lite"/>
    </source>
</evidence>
<keyword evidence="3" id="KW-0479">Metal-binding</keyword>
<dbReference type="PROSITE" id="PS50255">
    <property type="entry name" value="CYTOCHROME_B5_2"/>
    <property type="match status" value="1"/>
</dbReference>
<dbReference type="PANTHER" id="PTHR10578">
    <property type="entry name" value="S -2-HYDROXY-ACID OXIDASE-RELATED"/>
    <property type="match status" value="1"/>
</dbReference>
<dbReference type="AlphaFoldDB" id="A0A0C7MU76"/>
<reference evidence="9 10" key="1">
    <citation type="submission" date="2014-12" db="EMBL/GenBank/DDBJ databases">
        <authorList>
            <person name="Neuveglise Cecile"/>
        </authorList>
    </citation>
    <scope>NUCLEOTIDE SEQUENCE [LARGE SCALE GENOMIC DNA]</scope>
    <source>
        <strain evidence="9 10">CBS 12615</strain>
    </source>
</reference>
<dbReference type="InterPro" id="IPR018506">
    <property type="entry name" value="Cyt_B5_heme-BS"/>
</dbReference>
<sequence length="559" mass="62874">MLSSKFVQCSRSAASRLRGSFKNGPLRRQSVSGGSRRNIGSLTSKLSDPSKRTRALKASILTTTSASAAALLYSFLDQSPGDIKPSEVMLHNQMDDCWIVLNGEVYDVTDFLQVHPGGAARIMQVAGRDATRTFYSIHSDSTLDRMKDSLVYIGKLKGQFHIEEPEEEITLREMRQKIPPLARIFNLSDFEGIAKEVLPKGTFAYYATGASDEFSIRENHYAYGRVFFRPKVLQDIEYDVDTSTEFLGTKVDLPFYISAFAGSKLAHPLAELNLQAVAEKENVMQMVPKQCSYSVDEFFEHVPDTQNQWYQYHFDNLEELNNFPKLIKRLEEQPSIKGIFVNVDLRDIGNREKDTRQRSADTTVSKELSSIVTSKMAYAKFTWKDVDKIIASTHLPVCLKGVQRGEDVVLAAERGVKAVVLSNHGGRQLDFSRPPLEVLAEARTMLKEKNLEDKIEIYLDGGVRRGSDIIKALCMGAKGVGMGRPFLYAMAGYGEPGLEHLVQILRGEIQNNMRLLGVERISDLNESLVDFKSLQFRNPRANDTLYDQGYMPLSFPAFR</sequence>
<dbReference type="PANTHER" id="PTHR10578:SF148">
    <property type="entry name" value="L-LACTATE DEHYDROGENASE (CYTOCHROME)"/>
    <property type="match status" value="1"/>
</dbReference>
<keyword evidence="4" id="KW-0560">Oxidoreductase</keyword>
<dbReference type="STRING" id="1245769.A0A0C7MU76"/>
<dbReference type="GO" id="GO:0020037">
    <property type="term" value="F:heme binding"/>
    <property type="evidence" value="ECO:0007669"/>
    <property type="project" value="InterPro"/>
</dbReference>
<comment type="cofactor">
    <cofactor evidence="1">
        <name>FMN</name>
        <dbReference type="ChEBI" id="CHEBI:58210"/>
    </cofactor>
</comment>
<dbReference type="PROSITE" id="PS00557">
    <property type="entry name" value="FMN_HYDROXY_ACID_DH_1"/>
    <property type="match status" value="1"/>
</dbReference>
<dbReference type="GO" id="GO:0046872">
    <property type="term" value="F:metal ion binding"/>
    <property type="evidence" value="ECO:0007669"/>
    <property type="project" value="UniProtKB-KW"/>
</dbReference>
<evidence type="ECO:0000256" key="5">
    <source>
        <dbReference type="ARBA" id="ARBA00023004"/>
    </source>
</evidence>
<dbReference type="InterPro" id="IPR013785">
    <property type="entry name" value="Aldolase_TIM"/>
</dbReference>
<evidence type="ECO:0000313" key="9">
    <source>
        <dbReference type="EMBL" id="CEP63448.1"/>
    </source>
</evidence>
<dbReference type="InterPro" id="IPR008259">
    <property type="entry name" value="FMN_hydac_DH_AS"/>
</dbReference>
<evidence type="ECO:0000259" key="7">
    <source>
        <dbReference type="PROSITE" id="PS50255"/>
    </source>
</evidence>
<organism evidence="9 10">
    <name type="scientific">Lachancea lanzarotensis</name>
    <dbReference type="NCBI Taxonomy" id="1245769"/>
    <lineage>
        <taxon>Eukaryota</taxon>
        <taxon>Fungi</taxon>
        <taxon>Dikarya</taxon>
        <taxon>Ascomycota</taxon>
        <taxon>Saccharomycotina</taxon>
        <taxon>Saccharomycetes</taxon>
        <taxon>Saccharomycetales</taxon>
        <taxon>Saccharomycetaceae</taxon>
        <taxon>Lachancea</taxon>
    </lineage>
</organism>
<keyword evidence="10" id="KW-1185">Reference proteome</keyword>
<dbReference type="PROSITE" id="PS51349">
    <property type="entry name" value="FMN_HYDROXY_ACID_DH_2"/>
    <property type="match status" value="1"/>
</dbReference>
<dbReference type="Pfam" id="PF00173">
    <property type="entry name" value="Cyt-b5"/>
    <property type="match status" value="1"/>
</dbReference>
<evidence type="ECO:0000259" key="8">
    <source>
        <dbReference type="PROSITE" id="PS51349"/>
    </source>
</evidence>
<dbReference type="InterPro" id="IPR000262">
    <property type="entry name" value="FMN-dep_DH"/>
</dbReference>
<dbReference type="Pfam" id="PF01070">
    <property type="entry name" value="FMN_dh"/>
    <property type="match status" value="1"/>
</dbReference>
<feature type="region of interest" description="Disordered" evidence="6">
    <location>
        <begin position="20"/>
        <end position="50"/>
    </location>
</feature>
<protein>
    <submittedName>
        <fullName evidence="9">LALA0S08e02696g1_1</fullName>
    </submittedName>
</protein>
<dbReference type="GO" id="GO:0006089">
    <property type="term" value="P:lactate metabolic process"/>
    <property type="evidence" value="ECO:0007669"/>
    <property type="project" value="TreeGrafter"/>
</dbReference>